<dbReference type="GO" id="GO:0042438">
    <property type="term" value="P:melanin biosynthetic process"/>
    <property type="evidence" value="ECO:0007669"/>
    <property type="project" value="UniProtKB-KW"/>
</dbReference>
<dbReference type="EMBL" id="MU001494">
    <property type="protein sequence ID" value="KAF2449222.1"/>
    <property type="molecule type" value="Genomic_DNA"/>
</dbReference>
<dbReference type="InterPro" id="IPR050316">
    <property type="entry name" value="Tyrosinase/Hemocyanin"/>
</dbReference>
<keyword evidence="10" id="KW-1185">Reference proteome</keyword>
<feature type="domain" description="Tyrosinase copper-binding" evidence="8">
    <location>
        <begin position="81"/>
        <end position="146"/>
    </location>
</feature>
<keyword evidence="5" id="KW-0470">Melanin biosynthesis</keyword>
<dbReference type="Pfam" id="PF00264">
    <property type="entry name" value="Tyrosinase"/>
    <property type="match status" value="2"/>
</dbReference>
<dbReference type="Gene3D" id="1.10.1280.10">
    <property type="entry name" value="Di-copper center containing domain from catechol oxidase"/>
    <property type="match status" value="1"/>
</dbReference>
<dbReference type="Proteomes" id="UP000799764">
    <property type="component" value="Unassembled WGS sequence"/>
</dbReference>
<sequence length="289" mass="31567">MLLIRGTRSQVYMGCPCKFRSGDAPIDLTFLKLCMGRCGRQWISGVLSAQPFALRHLASQKLQKVAQSIASRFPTASRTKYQDAATKIRIPYWDCAKAFPTNQPVVPTSMTNEKVAITFPNGTAAQIDNPLYDYNFHPLDNKEINGTYQTFAQASSAQGCEGSGKAGNLENLHNAIHNANFPGHMSPSRATAFDPIFRMHHANVNRQLALHQTIFPGTYIVSCVANTLTYALSIGDQLDASSPLKPFHKNAAGDFLTSNSARSIADFGYTYPELTNSPTNATIISSIKA</sequence>
<dbReference type="AlphaFoldDB" id="A0A9P4PS65"/>
<dbReference type="GO" id="GO:0004503">
    <property type="term" value="F:tyrosinase activity"/>
    <property type="evidence" value="ECO:0007669"/>
    <property type="project" value="UniProtKB-EC"/>
</dbReference>
<comment type="caution">
    <text evidence="9">The sequence shown here is derived from an EMBL/GenBank/DDBJ whole genome shotgun (WGS) entry which is preliminary data.</text>
</comment>
<evidence type="ECO:0000256" key="4">
    <source>
        <dbReference type="ARBA" id="ARBA00023008"/>
    </source>
</evidence>
<dbReference type="GO" id="GO:0046872">
    <property type="term" value="F:metal ion binding"/>
    <property type="evidence" value="ECO:0007669"/>
    <property type="project" value="UniProtKB-KW"/>
</dbReference>
<evidence type="ECO:0000256" key="1">
    <source>
        <dbReference type="ARBA" id="ARBA00009928"/>
    </source>
</evidence>
<evidence type="ECO:0000313" key="10">
    <source>
        <dbReference type="Proteomes" id="UP000799764"/>
    </source>
</evidence>
<reference evidence="9" key="1">
    <citation type="journal article" date="2020" name="Stud. Mycol.">
        <title>101 Dothideomycetes genomes: a test case for predicting lifestyles and emergence of pathogens.</title>
        <authorList>
            <person name="Haridas S."/>
            <person name="Albert R."/>
            <person name="Binder M."/>
            <person name="Bloem J."/>
            <person name="Labutti K."/>
            <person name="Salamov A."/>
            <person name="Andreopoulos B."/>
            <person name="Baker S."/>
            <person name="Barry K."/>
            <person name="Bills G."/>
            <person name="Bluhm B."/>
            <person name="Cannon C."/>
            <person name="Castanera R."/>
            <person name="Culley D."/>
            <person name="Daum C."/>
            <person name="Ezra D."/>
            <person name="Gonzalez J."/>
            <person name="Henrissat B."/>
            <person name="Kuo A."/>
            <person name="Liang C."/>
            <person name="Lipzen A."/>
            <person name="Lutzoni F."/>
            <person name="Magnuson J."/>
            <person name="Mondo S."/>
            <person name="Nolan M."/>
            <person name="Ohm R."/>
            <person name="Pangilinan J."/>
            <person name="Park H.-J."/>
            <person name="Ramirez L."/>
            <person name="Alfaro M."/>
            <person name="Sun H."/>
            <person name="Tritt A."/>
            <person name="Yoshinaga Y."/>
            <person name="Zwiers L.-H."/>
            <person name="Turgeon B."/>
            <person name="Goodwin S."/>
            <person name="Spatafora J."/>
            <person name="Crous P."/>
            <person name="Grigoriev I."/>
        </authorList>
    </citation>
    <scope>NUCLEOTIDE SEQUENCE</scope>
    <source>
        <strain evidence="9">CBS 690.94</strain>
    </source>
</reference>
<dbReference type="PANTHER" id="PTHR11474">
    <property type="entry name" value="TYROSINASE FAMILY MEMBER"/>
    <property type="match status" value="1"/>
</dbReference>
<evidence type="ECO:0000256" key="2">
    <source>
        <dbReference type="ARBA" id="ARBA00011906"/>
    </source>
</evidence>
<gene>
    <name evidence="9" type="ORF">P171DRAFT_439787</name>
</gene>
<evidence type="ECO:0000256" key="7">
    <source>
        <dbReference type="ARBA" id="ARBA00048881"/>
    </source>
</evidence>
<keyword evidence="3" id="KW-0479">Metal-binding</keyword>
<dbReference type="OrthoDB" id="6132182at2759"/>
<evidence type="ECO:0000256" key="5">
    <source>
        <dbReference type="ARBA" id="ARBA00023101"/>
    </source>
</evidence>
<comment type="catalytic activity">
    <reaction evidence="7">
        <text>L-tyrosine + O2 = L-dopaquinone + H2O</text>
        <dbReference type="Rhea" id="RHEA:18117"/>
        <dbReference type="ChEBI" id="CHEBI:15377"/>
        <dbReference type="ChEBI" id="CHEBI:15379"/>
        <dbReference type="ChEBI" id="CHEBI:57924"/>
        <dbReference type="ChEBI" id="CHEBI:58315"/>
        <dbReference type="EC" id="1.14.18.1"/>
    </reaction>
</comment>
<dbReference type="SUPFAM" id="SSF48056">
    <property type="entry name" value="Di-copper centre-containing domain"/>
    <property type="match status" value="1"/>
</dbReference>
<dbReference type="PANTHER" id="PTHR11474:SF76">
    <property type="entry name" value="SHKT DOMAIN-CONTAINING PROTEIN"/>
    <property type="match status" value="1"/>
</dbReference>
<organism evidence="9 10">
    <name type="scientific">Karstenula rhodostoma CBS 690.94</name>
    <dbReference type="NCBI Taxonomy" id="1392251"/>
    <lineage>
        <taxon>Eukaryota</taxon>
        <taxon>Fungi</taxon>
        <taxon>Dikarya</taxon>
        <taxon>Ascomycota</taxon>
        <taxon>Pezizomycotina</taxon>
        <taxon>Dothideomycetes</taxon>
        <taxon>Pleosporomycetidae</taxon>
        <taxon>Pleosporales</taxon>
        <taxon>Massarineae</taxon>
        <taxon>Didymosphaeriaceae</taxon>
        <taxon>Karstenula</taxon>
    </lineage>
</organism>
<evidence type="ECO:0000313" key="9">
    <source>
        <dbReference type="EMBL" id="KAF2449222.1"/>
    </source>
</evidence>
<name>A0A9P4PS65_9PLEO</name>
<comment type="similarity">
    <text evidence="1">Belongs to the tyrosinase family.</text>
</comment>
<dbReference type="InterPro" id="IPR008922">
    <property type="entry name" value="Di-copper_centre_dom_sf"/>
</dbReference>
<evidence type="ECO:0000259" key="8">
    <source>
        <dbReference type="Pfam" id="PF00264"/>
    </source>
</evidence>
<dbReference type="EC" id="1.14.18.1" evidence="2"/>
<evidence type="ECO:0000256" key="6">
    <source>
        <dbReference type="ARBA" id="ARBA00048233"/>
    </source>
</evidence>
<keyword evidence="4" id="KW-0186">Copper</keyword>
<dbReference type="InterPro" id="IPR002227">
    <property type="entry name" value="Tyrosinase_Cu-bd"/>
</dbReference>
<proteinExistence type="inferred from homology"/>
<accession>A0A9P4PS65</accession>
<comment type="catalytic activity">
    <reaction evidence="6">
        <text>2 L-dopa + O2 = 2 L-dopaquinone + 2 H2O</text>
        <dbReference type="Rhea" id="RHEA:34287"/>
        <dbReference type="ChEBI" id="CHEBI:15377"/>
        <dbReference type="ChEBI" id="CHEBI:15379"/>
        <dbReference type="ChEBI" id="CHEBI:57504"/>
        <dbReference type="ChEBI" id="CHEBI:57924"/>
        <dbReference type="EC" id="1.14.18.1"/>
    </reaction>
</comment>
<evidence type="ECO:0000256" key="3">
    <source>
        <dbReference type="ARBA" id="ARBA00022723"/>
    </source>
</evidence>
<protein>
    <recommendedName>
        <fullName evidence="2">tyrosinase</fullName>
        <ecNumber evidence="2">1.14.18.1</ecNumber>
    </recommendedName>
</protein>
<feature type="domain" description="Tyrosinase copper-binding" evidence="8">
    <location>
        <begin position="148"/>
        <end position="213"/>
    </location>
</feature>